<comment type="caution">
    <text evidence="3">The sequence shown here is derived from an EMBL/GenBank/DDBJ whole genome shotgun (WGS) entry which is preliminary data.</text>
</comment>
<evidence type="ECO:0000313" key="3">
    <source>
        <dbReference type="EMBL" id="GAI62554.1"/>
    </source>
</evidence>
<dbReference type="SUPFAM" id="SSF53335">
    <property type="entry name" value="S-adenosyl-L-methionine-dependent methyltransferases"/>
    <property type="match status" value="1"/>
</dbReference>
<protein>
    <recommendedName>
        <fullName evidence="2">Methyltransferase domain-containing protein</fullName>
    </recommendedName>
</protein>
<feature type="non-terminal residue" evidence="3">
    <location>
        <position position="112"/>
    </location>
</feature>
<sequence length="112" mass="13118">MNDGVHPKHRILDYHKFFLNKIEKNSKILDIGCGMGEVAFDISKKAQKVVAIDINKKKIESAKRRFSRDNLTFIVGDATDYNFNERFDYIILSNVLEHIKDRQAFLKKIKNF</sequence>
<keyword evidence="1" id="KW-0808">Transferase</keyword>
<evidence type="ECO:0000256" key="1">
    <source>
        <dbReference type="ARBA" id="ARBA00022679"/>
    </source>
</evidence>
<dbReference type="AlphaFoldDB" id="X1S452"/>
<dbReference type="Pfam" id="PF13649">
    <property type="entry name" value="Methyltransf_25"/>
    <property type="match status" value="1"/>
</dbReference>
<dbReference type="InterPro" id="IPR029063">
    <property type="entry name" value="SAM-dependent_MTases_sf"/>
</dbReference>
<accession>X1S452</accession>
<feature type="domain" description="Methyltransferase" evidence="2">
    <location>
        <begin position="28"/>
        <end position="110"/>
    </location>
</feature>
<dbReference type="InterPro" id="IPR041698">
    <property type="entry name" value="Methyltransf_25"/>
</dbReference>
<gene>
    <name evidence="3" type="ORF">S12H4_05177</name>
</gene>
<dbReference type="EMBL" id="BARW01001683">
    <property type="protein sequence ID" value="GAI62554.1"/>
    <property type="molecule type" value="Genomic_DNA"/>
</dbReference>
<dbReference type="PANTHER" id="PTHR43861">
    <property type="entry name" value="TRANS-ACONITATE 2-METHYLTRANSFERASE-RELATED"/>
    <property type="match status" value="1"/>
</dbReference>
<dbReference type="GO" id="GO:0016740">
    <property type="term" value="F:transferase activity"/>
    <property type="evidence" value="ECO:0007669"/>
    <property type="project" value="UniProtKB-KW"/>
</dbReference>
<reference evidence="3" key="1">
    <citation type="journal article" date="2014" name="Front. Microbiol.">
        <title>High frequency of phylogenetically diverse reductive dehalogenase-homologous genes in deep subseafloor sedimentary metagenomes.</title>
        <authorList>
            <person name="Kawai M."/>
            <person name="Futagami T."/>
            <person name="Toyoda A."/>
            <person name="Takaki Y."/>
            <person name="Nishi S."/>
            <person name="Hori S."/>
            <person name="Arai W."/>
            <person name="Tsubouchi T."/>
            <person name="Morono Y."/>
            <person name="Uchiyama I."/>
            <person name="Ito T."/>
            <person name="Fujiyama A."/>
            <person name="Inagaki F."/>
            <person name="Takami H."/>
        </authorList>
    </citation>
    <scope>NUCLEOTIDE SEQUENCE</scope>
    <source>
        <strain evidence="3">Expedition CK06-06</strain>
    </source>
</reference>
<evidence type="ECO:0000259" key="2">
    <source>
        <dbReference type="Pfam" id="PF13649"/>
    </source>
</evidence>
<proteinExistence type="predicted"/>
<organism evidence="3">
    <name type="scientific">marine sediment metagenome</name>
    <dbReference type="NCBI Taxonomy" id="412755"/>
    <lineage>
        <taxon>unclassified sequences</taxon>
        <taxon>metagenomes</taxon>
        <taxon>ecological metagenomes</taxon>
    </lineage>
</organism>
<dbReference type="CDD" id="cd02440">
    <property type="entry name" value="AdoMet_MTases"/>
    <property type="match status" value="1"/>
</dbReference>
<dbReference type="Gene3D" id="3.40.50.150">
    <property type="entry name" value="Vaccinia Virus protein VP39"/>
    <property type="match status" value="1"/>
</dbReference>
<name>X1S452_9ZZZZ</name>